<feature type="domain" description="CENP-V/GFA" evidence="5">
    <location>
        <begin position="4"/>
        <end position="114"/>
    </location>
</feature>
<dbReference type="InterPro" id="IPR011057">
    <property type="entry name" value="Mss4-like_sf"/>
</dbReference>
<evidence type="ECO:0000256" key="3">
    <source>
        <dbReference type="ARBA" id="ARBA00022833"/>
    </source>
</evidence>
<evidence type="ECO:0000313" key="7">
    <source>
        <dbReference type="Proteomes" id="UP001239909"/>
    </source>
</evidence>
<comment type="similarity">
    <text evidence="1">Belongs to the Gfa family.</text>
</comment>
<accession>A0ABQ6LNV3</accession>
<dbReference type="Pfam" id="PF04828">
    <property type="entry name" value="GFA"/>
    <property type="match status" value="1"/>
</dbReference>
<dbReference type="SUPFAM" id="SSF51316">
    <property type="entry name" value="Mss4-like"/>
    <property type="match status" value="1"/>
</dbReference>
<dbReference type="InterPro" id="IPR006913">
    <property type="entry name" value="CENP-V/GFA"/>
</dbReference>
<gene>
    <name evidence="6" type="ORF">LNKW23_41200</name>
</gene>
<keyword evidence="2" id="KW-0479">Metal-binding</keyword>
<keyword evidence="4" id="KW-0456">Lyase</keyword>
<evidence type="ECO:0000256" key="1">
    <source>
        <dbReference type="ARBA" id="ARBA00005495"/>
    </source>
</evidence>
<dbReference type="Gene3D" id="3.90.1590.10">
    <property type="entry name" value="glutathione-dependent formaldehyde- activating enzyme (gfa)"/>
    <property type="match status" value="1"/>
</dbReference>
<dbReference type="RefSeq" id="WP_285674078.1">
    <property type="nucleotide sequence ID" value="NZ_BSYI01000046.1"/>
</dbReference>
<sequence length="146" mass="15896">MSRMTGRCLCGAVRFETGAVDEVDACHCAICRRWAAGPYFAAKAEGIAWQGTAPAVYRSSEHAERGFCAACGTALFYRFVETGETLINPFTLDGLGEPSFGMEVFVDEKPEFYAFAGDRPRRTGAELIAEYMAAQGEGPRAEEESQ</sequence>
<dbReference type="PANTHER" id="PTHR33337:SF40">
    <property type="entry name" value="CENP-V_GFA DOMAIN-CONTAINING PROTEIN-RELATED"/>
    <property type="match status" value="1"/>
</dbReference>
<dbReference type="Proteomes" id="UP001239909">
    <property type="component" value="Unassembled WGS sequence"/>
</dbReference>
<evidence type="ECO:0000256" key="2">
    <source>
        <dbReference type="ARBA" id="ARBA00022723"/>
    </source>
</evidence>
<protein>
    <submittedName>
        <fullName evidence="6">GFA family protein</fullName>
    </submittedName>
</protein>
<dbReference type="PROSITE" id="PS51891">
    <property type="entry name" value="CENP_V_GFA"/>
    <property type="match status" value="1"/>
</dbReference>
<dbReference type="EMBL" id="BSYI01000046">
    <property type="protein sequence ID" value="GMG84904.1"/>
    <property type="molecule type" value="Genomic_DNA"/>
</dbReference>
<evidence type="ECO:0000259" key="5">
    <source>
        <dbReference type="PROSITE" id="PS51891"/>
    </source>
</evidence>
<keyword evidence="7" id="KW-1185">Reference proteome</keyword>
<comment type="caution">
    <text evidence="6">The sequence shown here is derived from an EMBL/GenBank/DDBJ whole genome shotgun (WGS) entry which is preliminary data.</text>
</comment>
<organism evidence="6 7">
    <name type="scientific">Paralimibaculum aggregatum</name>
    <dbReference type="NCBI Taxonomy" id="3036245"/>
    <lineage>
        <taxon>Bacteria</taxon>
        <taxon>Pseudomonadati</taxon>
        <taxon>Pseudomonadota</taxon>
        <taxon>Alphaproteobacteria</taxon>
        <taxon>Rhodobacterales</taxon>
        <taxon>Paracoccaceae</taxon>
        <taxon>Paralimibaculum</taxon>
    </lineage>
</organism>
<keyword evidence="3" id="KW-0862">Zinc</keyword>
<evidence type="ECO:0000256" key="4">
    <source>
        <dbReference type="ARBA" id="ARBA00023239"/>
    </source>
</evidence>
<dbReference type="PANTHER" id="PTHR33337">
    <property type="entry name" value="GFA DOMAIN-CONTAINING PROTEIN"/>
    <property type="match status" value="1"/>
</dbReference>
<evidence type="ECO:0000313" key="6">
    <source>
        <dbReference type="EMBL" id="GMG84904.1"/>
    </source>
</evidence>
<proteinExistence type="inferred from homology"/>
<reference evidence="6 7" key="1">
    <citation type="submission" date="2023-04" db="EMBL/GenBank/DDBJ databases">
        <title>Marinoamorphus aggregata gen. nov., sp. Nov., isolate from tissue of brittle star Ophioplocus japonicus.</title>
        <authorList>
            <person name="Kawano K."/>
            <person name="Sawayama S."/>
            <person name="Nakagawa S."/>
        </authorList>
    </citation>
    <scope>NUCLEOTIDE SEQUENCE [LARGE SCALE GENOMIC DNA]</scope>
    <source>
        <strain evidence="6 7">NKW23</strain>
    </source>
</reference>
<name>A0ABQ6LNV3_9RHOB</name>